<comment type="caution">
    <text evidence="1">The sequence shown here is derived from an EMBL/GenBank/DDBJ whole genome shotgun (WGS) entry which is preliminary data.</text>
</comment>
<dbReference type="EMBL" id="JAHRHJ020000001">
    <property type="protein sequence ID" value="KAH9328645.1"/>
    <property type="molecule type" value="Genomic_DNA"/>
</dbReference>
<name>A0AA38GV01_TAXCH</name>
<feature type="non-terminal residue" evidence="1">
    <location>
        <position position="1"/>
    </location>
</feature>
<organism evidence="1 2">
    <name type="scientific">Taxus chinensis</name>
    <name type="common">Chinese yew</name>
    <name type="synonym">Taxus wallichiana var. chinensis</name>
    <dbReference type="NCBI Taxonomy" id="29808"/>
    <lineage>
        <taxon>Eukaryota</taxon>
        <taxon>Viridiplantae</taxon>
        <taxon>Streptophyta</taxon>
        <taxon>Embryophyta</taxon>
        <taxon>Tracheophyta</taxon>
        <taxon>Spermatophyta</taxon>
        <taxon>Pinopsida</taxon>
        <taxon>Pinidae</taxon>
        <taxon>Conifers II</taxon>
        <taxon>Cupressales</taxon>
        <taxon>Taxaceae</taxon>
        <taxon>Taxus</taxon>
    </lineage>
</organism>
<reference evidence="1 2" key="1">
    <citation type="journal article" date="2021" name="Nat. Plants">
        <title>The Taxus genome provides insights into paclitaxel biosynthesis.</title>
        <authorList>
            <person name="Xiong X."/>
            <person name="Gou J."/>
            <person name="Liao Q."/>
            <person name="Li Y."/>
            <person name="Zhou Q."/>
            <person name="Bi G."/>
            <person name="Li C."/>
            <person name="Du R."/>
            <person name="Wang X."/>
            <person name="Sun T."/>
            <person name="Guo L."/>
            <person name="Liang H."/>
            <person name="Lu P."/>
            <person name="Wu Y."/>
            <person name="Zhang Z."/>
            <person name="Ro D.K."/>
            <person name="Shang Y."/>
            <person name="Huang S."/>
            <person name="Yan J."/>
        </authorList>
    </citation>
    <scope>NUCLEOTIDE SEQUENCE [LARGE SCALE GENOMIC DNA]</scope>
    <source>
        <strain evidence="1">Ta-2019</strain>
    </source>
</reference>
<accession>A0AA38GV01</accession>
<dbReference type="AlphaFoldDB" id="A0AA38GV01"/>
<keyword evidence="2" id="KW-1185">Reference proteome</keyword>
<dbReference type="Proteomes" id="UP000824469">
    <property type="component" value="Unassembled WGS sequence"/>
</dbReference>
<gene>
    <name evidence="1" type="ORF">KI387_000753</name>
</gene>
<evidence type="ECO:0000313" key="2">
    <source>
        <dbReference type="Proteomes" id="UP000824469"/>
    </source>
</evidence>
<protein>
    <submittedName>
        <fullName evidence="1">Uncharacterized protein</fullName>
    </submittedName>
</protein>
<proteinExistence type="predicted"/>
<feature type="non-terminal residue" evidence="1">
    <location>
        <position position="53"/>
    </location>
</feature>
<evidence type="ECO:0000313" key="1">
    <source>
        <dbReference type="EMBL" id="KAH9328645.1"/>
    </source>
</evidence>
<sequence>LLTPSHALRKEDDTIQLFKGIASQGLESEVTFDEESINNLLAYRNFVGYLMEV</sequence>